<evidence type="ECO:0000313" key="3">
    <source>
        <dbReference type="EMBL" id="MDM8194727.1"/>
    </source>
</evidence>
<keyword evidence="4" id="KW-1185">Reference proteome</keyword>
<feature type="transmembrane region" description="Helical" evidence="1">
    <location>
        <begin position="45"/>
        <end position="67"/>
    </location>
</feature>
<proteinExistence type="predicted"/>
<dbReference type="PANTHER" id="PTHR36834">
    <property type="entry name" value="MEMBRANE PROTEIN-RELATED"/>
    <property type="match status" value="1"/>
</dbReference>
<feature type="domain" description="VanZ-like" evidence="2">
    <location>
        <begin position="48"/>
        <end position="172"/>
    </location>
</feature>
<dbReference type="Pfam" id="PF04892">
    <property type="entry name" value="VanZ"/>
    <property type="match status" value="1"/>
</dbReference>
<evidence type="ECO:0000259" key="2">
    <source>
        <dbReference type="Pfam" id="PF04892"/>
    </source>
</evidence>
<dbReference type="InterPro" id="IPR053150">
    <property type="entry name" value="Teicoplanin_resist-assoc"/>
</dbReference>
<dbReference type="EMBL" id="JAUDCK010000001">
    <property type="protein sequence ID" value="MDM8194727.1"/>
    <property type="molecule type" value="Genomic_DNA"/>
</dbReference>
<feature type="transmembrane region" description="Helical" evidence="1">
    <location>
        <begin position="87"/>
        <end position="112"/>
    </location>
</feature>
<comment type="caution">
    <text evidence="3">The sequence shown here is derived from an EMBL/GenBank/DDBJ whole genome shotgun (WGS) entry which is preliminary data.</text>
</comment>
<protein>
    <submittedName>
        <fullName evidence="3">VanZ family protein</fullName>
    </submittedName>
</protein>
<feature type="transmembrane region" description="Helical" evidence="1">
    <location>
        <begin position="124"/>
        <end position="150"/>
    </location>
</feature>
<evidence type="ECO:0000313" key="4">
    <source>
        <dbReference type="Proteomes" id="UP001529275"/>
    </source>
</evidence>
<sequence length="181" mass="21806">MLITQRNWTLAIWIQFFIEIIIFIAIYYYFIYLKYQKQKVLFYRTLLYVYIIGILFVTLLPLDFQYAQFDHFHHFTVHNFTFPFRNVIYHYGGAITNVILNTFMFIPFGFLVPLSFQYSFIKTMLIGLMTTIGIESLQMIFSLFCIGFRTFDITDIITNFIGLCLGYLIYYIDKKRQCFVK</sequence>
<dbReference type="Proteomes" id="UP001529275">
    <property type="component" value="Unassembled WGS sequence"/>
</dbReference>
<evidence type="ECO:0000256" key="1">
    <source>
        <dbReference type="SAM" id="Phobius"/>
    </source>
</evidence>
<organism evidence="3 4">
    <name type="scientific">Massilimicrobiota timonensis</name>
    <dbReference type="NCBI Taxonomy" id="1776392"/>
    <lineage>
        <taxon>Bacteria</taxon>
        <taxon>Bacillati</taxon>
        <taxon>Bacillota</taxon>
        <taxon>Erysipelotrichia</taxon>
        <taxon>Erysipelotrichales</taxon>
        <taxon>Erysipelotrichaceae</taxon>
        <taxon>Massilimicrobiota</taxon>
    </lineage>
</organism>
<dbReference type="InterPro" id="IPR006976">
    <property type="entry name" value="VanZ-like"/>
</dbReference>
<keyword evidence="1" id="KW-0472">Membrane</keyword>
<feature type="transmembrane region" description="Helical" evidence="1">
    <location>
        <begin position="156"/>
        <end position="172"/>
    </location>
</feature>
<keyword evidence="1" id="KW-0812">Transmembrane</keyword>
<keyword evidence="1" id="KW-1133">Transmembrane helix</keyword>
<dbReference type="RefSeq" id="WP_289526963.1">
    <property type="nucleotide sequence ID" value="NZ_JAUDCK010000001.1"/>
</dbReference>
<reference evidence="4" key="1">
    <citation type="submission" date="2023-06" db="EMBL/GenBank/DDBJ databases">
        <title>Identification and characterization of horizontal gene transfer across gut microbiota members of farm animals based on homology search.</title>
        <authorList>
            <person name="Zeman M."/>
            <person name="Kubasova T."/>
            <person name="Jahodarova E."/>
            <person name="Nykrynova M."/>
            <person name="Rychlik I."/>
        </authorList>
    </citation>
    <scope>NUCLEOTIDE SEQUENCE [LARGE SCALE GENOMIC DNA]</scope>
    <source>
        <strain evidence="4">ET341</strain>
    </source>
</reference>
<name>A0ABT7UGV6_9FIRM</name>
<accession>A0ABT7UGV6</accession>
<feature type="transmembrane region" description="Helical" evidence="1">
    <location>
        <begin position="12"/>
        <end position="33"/>
    </location>
</feature>
<gene>
    <name evidence="3" type="ORF">QUV98_00095</name>
</gene>
<dbReference type="PANTHER" id="PTHR36834:SF1">
    <property type="entry name" value="INTEGRAL MEMBRANE PROTEIN"/>
    <property type="match status" value="1"/>
</dbReference>